<accession>A2FDL8</accession>
<evidence type="ECO:0000259" key="2">
    <source>
        <dbReference type="Pfam" id="PF00439"/>
    </source>
</evidence>
<evidence type="ECO:0000313" key="3">
    <source>
        <dbReference type="EMBL" id="EAX96999.1"/>
    </source>
</evidence>
<dbReference type="VEuPathDB" id="TrichDB:TVAG_440150"/>
<evidence type="ECO:0000256" key="1">
    <source>
        <dbReference type="ARBA" id="ARBA00023117"/>
    </source>
</evidence>
<keyword evidence="4" id="KW-1185">Reference proteome</keyword>
<dbReference type="SUPFAM" id="SSF47370">
    <property type="entry name" value="Bromodomain"/>
    <property type="match status" value="1"/>
</dbReference>
<dbReference type="Proteomes" id="UP000001542">
    <property type="component" value="Unassembled WGS sequence"/>
</dbReference>
<reference evidence="3" key="1">
    <citation type="submission" date="2006-10" db="EMBL/GenBank/DDBJ databases">
        <authorList>
            <person name="Amadeo P."/>
            <person name="Zhao Q."/>
            <person name="Wortman J."/>
            <person name="Fraser-Liggett C."/>
            <person name="Carlton J."/>
        </authorList>
    </citation>
    <scope>NUCLEOTIDE SEQUENCE</scope>
    <source>
        <strain evidence="3">G3</strain>
    </source>
</reference>
<dbReference type="AlphaFoldDB" id="A2FDL8"/>
<reference evidence="3" key="2">
    <citation type="journal article" date="2007" name="Science">
        <title>Draft genome sequence of the sexually transmitted pathogen Trichomonas vaginalis.</title>
        <authorList>
            <person name="Carlton J.M."/>
            <person name="Hirt R.P."/>
            <person name="Silva J.C."/>
            <person name="Delcher A.L."/>
            <person name="Schatz M."/>
            <person name="Zhao Q."/>
            <person name="Wortman J.R."/>
            <person name="Bidwell S.L."/>
            <person name="Alsmark U.C.M."/>
            <person name="Besteiro S."/>
            <person name="Sicheritz-Ponten T."/>
            <person name="Noel C.J."/>
            <person name="Dacks J.B."/>
            <person name="Foster P.G."/>
            <person name="Simillion C."/>
            <person name="Van de Peer Y."/>
            <person name="Miranda-Saavedra D."/>
            <person name="Barton G.J."/>
            <person name="Westrop G.D."/>
            <person name="Mueller S."/>
            <person name="Dessi D."/>
            <person name="Fiori P.L."/>
            <person name="Ren Q."/>
            <person name="Paulsen I."/>
            <person name="Zhang H."/>
            <person name="Bastida-Corcuera F.D."/>
            <person name="Simoes-Barbosa A."/>
            <person name="Brown M.T."/>
            <person name="Hayes R.D."/>
            <person name="Mukherjee M."/>
            <person name="Okumura C.Y."/>
            <person name="Schneider R."/>
            <person name="Smith A.J."/>
            <person name="Vanacova S."/>
            <person name="Villalvazo M."/>
            <person name="Haas B.J."/>
            <person name="Pertea M."/>
            <person name="Feldblyum T.V."/>
            <person name="Utterback T.R."/>
            <person name="Shu C.L."/>
            <person name="Osoegawa K."/>
            <person name="de Jong P.J."/>
            <person name="Hrdy I."/>
            <person name="Horvathova L."/>
            <person name="Zubacova Z."/>
            <person name="Dolezal P."/>
            <person name="Malik S.B."/>
            <person name="Logsdon J.M. Jr."/>
            <person name="Henze K."/>
            <person name="Gupta A."/>
            <person name="Wang C.C."/>
            <person name="Dunne R.L."/>
            <person name="Upcroft J.A."/>
            <person name="Upcroft P."/>
            <person name="White O."/>
            <person name="Salzberg S.L."/>
            <person name="Tang P."/>
            <person name="Chiu C.-H."/>
            <person name="Lee Y.-S."/>
            <person name="Embley T.M."/>
            <person name="Coombs G.H."/>
            <person name="Mottram J.C."/>
            <person name="Tachezy J."/>
            <person name="Fraser-Liggett C.M."/>
            <person name="Johnson P.J."/>
        </authorList>
    </citation>
    <scope>NUCLEOTIDE SEQUENCE [LARGE SCALE GENOMIC DNA]</scope>
    <source>
        <strain evidence="3">G3</strain>
    </source>
</reference>
<dbReference type="SMR" id="A2FDL8"/>
<dbReference type="InParanoid" id="A2FDL8"/>
<dbReference type="OrthoDB" id="21449at2759"/>
<sequence length="242" mass="28112">MNEFEHLACKQILDTLMKRPIAKIFWDSDQEIDNPDIIHPITFKLISEKLQNHVYQSPQDFIDNMNELLANAKKWDPVKSIKPAAAELLTQDFEKAVLVYKPTTIPLSMKIRIAFNEFNEIKSIPISDIEETTSTNNSKPANYLLNQYNRNPNSISREDLVKEIQLLNSTDKLLNLIRFIYKLQPDAILVNKEVTIQLENINPDDYAKIHAYIWKQLQNLSIQTIISKPKSSGSTYEEKYFQ</sequence>
<organism evidence="3 4">
    <name type="scientific">Trichomonas vaginalis (strain ATCC PRA-98 / G3)</name>
    <dbReference type="NCBI Taxonomy" id="412133"/>
    <lineage>
        <taxon>Eukaryota</taxon>
        <taxon>Metamonada</taxon>
        <taxon>Parabasalia</taxon>
        <taxon>Trichomonadida</taxon>
        <taxon>Trichomonadidae</taxon>
        <taxon>Trichomonas</taxon>
    </lineage>
</organism>
<dbReference type="InterPro" id="IPR001487">
    <property type="entry name" value="Bromodomain"/>
</dbReference>
<dbReference type="CDD" id="cd04369">
    <property type="entry name" value="Bromodomain"/>
    <property type="match status" value="1"/>
</dbReference>
<evidence type="ECO:0000313" key="4">
    <source>
        <dbReference type="Proteomes" id="UP000001542"/>
    </source>
</evidence>
<name>A2FDL8_TRIV3</name>
<dbReference type="RefSeq" id="XP_001309929.1">
    <property type="nucleotide sequence ID" value="XM_001309928.1"/>
</dbReference>
<dbReference type="VEuPathDB" id="TrichDB:TVAGG3_0952580"/>
<feature type="domain" description="Bromo" evidence="2">
    <location>
        <begin position="9"/>
        <end position="87"/>
    </location>
</feature>
<proteinExistence type="predicted"/>
<dbReference type="EMBL" id="DS113734">
    <property type="protein sequence ID" value="EAX96999.1"/>
    <property type="molecule type" value="Genomic_DNA"/>
</dbReference>
<keyword evidence="1" id="KW-0103">Bromodomain</keyword>
<dbReference type="Pfam" id="PF00439">
    <property type="entry name" value="Bromodomain"/>
    <property type="match status" value="1"/>
</dbReference>
<dbReference type="KEGG" id="tva:4754776"/>
<protein>
    <recommendedName>
        <fullName evidence="2">Bromo domain-containing protein</fullName>
    </recommendedName>
</protein>
<gene>
    <name evidence="3" type="ORF">TVAG_440150</name>
</gene>
<dbReference type="InterPro" id="IPR036427">
    <property type="entry name" value="Bromodomain-like_sf"/>
</dbReference>
<dbReference type="Gene3D" id="1.20.920.10">
    <property type="entry name" value="Bromodomain-like"/>
    <property type="match status" value="1"/>
</dbReference>